<dbReference type="Proteomes" id="UP001162501">
    <property type="component" value="Chromosome 3"/>
</dbReference>
<evidence type="ECO:0000313" key="1">
    <source>
        <dbReference type="EMBL" id="CAN0433486.1"/>
    </source>
</evidence>
<reference evidence="1" key="1">
    <citation type="submission" date="2023-05" db="EMBL/GenBank/DDBJ databases">
        <authorList>
            <consortium name="ELIXIR-Norway"/>
        </authorList>
    </citation>
    <scope>NUCLEOTIDE SEQUENCE</scope>
</reference>
<evidence type="ECO:0000313" key="2">
    <source>
        <dbReference type="Proteomes" id="UP001162501"/>
    </source>
</evidence>
<reference evidence="1" key="2">
    <citation type="submission" date="2025-03" db="EMBL/GenBank/DDBJ databases">
        <authorList>
            <consortium name="ELIXIR-Norway"/>
            <consortium name="Elixir Norway"/>
        </authorList>
    </citation>
    <scope>NUCLEOTIDE SEQUENCE</scope>
</reference>
<dbReference type="EMBL" id="OX596087">
    <property type="protein sequence ID" value="CAN0433486.1"/>
    <property type="molecule type" value="Genomic_DNA"/>
</dbReference>
<proteinExistence type="predicted"/>
<gene>
    <name evidence="1" type="ORF">MRATA1EN22A_LOCUS18795</name>
</gene>
<organism evidence="1 2">
    <name type="scientific">Rangifer tarandus platyrhynchus</name>
    <name type="common">Svalbard reindeer</name>
    <dbReference type="NCBI Taxonomy" id="3082113"/>
    <lineage>
        <taxon>Eukaryota</taxon>
        <taxon>Metazoa</taxon>
        <taxon>Chordata</taxon>
        <taxon>Craniata</taxon>
        <taxon>Vertebrata</taxon>
        <taxon>Euteleostomi</taxon>
        <taxon>Mammalia</taxon>
        <taxon>Eutheria</taxon>
        <taxon>Laurasiatheria</taxon>
        <taxon>Artiodactyla</taxon>
        <taxon>Ruminantia</taxon>
        <taxon>Pecora</taxon>
        <taxon>Cervidae</taxon>
        <taxon>Odocoileinae</taxon>
        <taxon>Rangifer</taxon>
    </lineage>
</organism>
<name>A0AC59ZI10_RANTA</name>
<protein>
    <submittedName>
        <fullName evidence="1">Uncharacterized protein</fullName>
    </submittedName>
</protein>
<sequence length="142" mass="16274">MQRMLECSESRELLQQNVTAVSRNNQWCCICCGVDHSDRLLDDPWLGFGQEQQLLTIPLYCVQLPSFEKALMISGSLWVGRGSPNRGLHFKSWEIHYHLRSQPADVRLSWPDVQSDGRPSLPWSWFLLDYGSQGVRGPSLAR</sequence>
<accession>A0AC59ZI10</accession>